<name>A0ABQ4NEI3_9BACL</name>
<evidence type="ECO:0000313" key="1">
    <source>
        <dbReference type="EMBL" id="GIQ66629.1"/>
    </source>
</evidence>
<comment type="caution">
    <text evidence="1">The sequence shown here is derived from an EMBL/GenBank/DDBJ whole genome shotgun (WGS) entry which is preliminary data.</text>
</comment>
<organism evidence="1 2">
    <name type="scientific">Paenibacillus cisolokensis</name>
    <dbReference type="NCBI Taxonomy" id="1658519"/>
    <lineage>
        <taxon>Bacteria</taxon>
        <taxon>Bacillati</taxon>
        <taxon>Bacillota</taxon>
        <taxon>Bacilli</taxon>
        <taxon>Bacillales</taxon>
        <taxon>Paenibacillaceae</taxon>
        <taxon>Paenibacillus</taxon>
    </lineage>
</organism>
<gene>
    <name evidence="1" type="ORF">PACILC2_51970</name>
</gene>
<reference evidence="1 2" key="1">
    <citation type="submission" date="2021-04" db="EMBL/GenBank/DDBJ databases">
        <title>Draft genome sequence of Paenibacillus cisolokensis, LC2-13A.</title>
        <authorList>
            <person name="Uke A."/>
            <person name="Chhe C."/>
            <person name="Baramee S."/>
            <person name="Kosugi A."/>
        </authorList>
    </citation>
    <scope>NUCLEOTIDE SEQUENCE [LARGE SCALE GENOMIC DNA]</scope>
    <source>
        <strain evidence="1 2">LC2-13A</strain>
    </source>
</reference>
<evidence type="ECO:0000313" key="2">
    <source>
        <dbReference type="Proteomes" id="UP000680304"/>
    </source>
</evidence>
<protein>
    <submittedName>
        <fullName evidence="1">Uncharacterized protein</fullName>
    </submittedName>
</protein>
<sequence length="88" mass="10506">MSHYPGKLSYHVYRRKGREDTGMTKWLLRSMTELSSRKWISRLTGRFAHSRASRRFIPRFVRIYGIRVEEAEKPLEQYTTLNEFLPAG</sequence>
<accession>A0ABQ4NEI3</accession>
<dbReference type="Proteomes" id="UP000680304">
    <property type="component" value="Unassembled WGS sequence"/>
</dbReference>
<proteinExistence type="predicted"/>
<dbReference type="EMBL" id="BOVJ01000197">
    <property type="protein sequence ID" value="GIQ66629.1"/>
    <property type="molecule type" value="Genomic_DNA"/>
</dbReference>
<keyword evidence="2" id="KW-1185">Reference proteome</keyword>